<gene>
    <name evidence="1" type="ORF">JOH49_007322</name>
</gene>
<organism evidence="1 2">
    <name type="scientific">Bradyrhizobium elkanii</name>
    <dbReference type="NCBI Taxonomy" id="29448"/>
    <lineage>
        <taxon>Bacteria</taxon>
        <taxon>Pseudomonadati</taxon>
        <taxon>Pseudomonadota</taxon>
        <taxon>Alphaproteobacteria</taxon>
        <taxon>Hyphomicrobiales</taxon>
        <taxon>Nitrobacteraceae</taxon>
        <taxon>Bradyrhizobium</taxon>
    </lineage>
</organism>
<dbReference type="Proteomes" id="UP000673383">
    <property type="component" value="Unassembled WGS sequence"/>
</dbReference>
<comment type="caution">
    <text evidence="1">The sequence shown here is derived from an EMBL/GenBank/DDBJ whole genome shotgun (WGS) entry which is preliminary data.</text>
</comment>
<reference evidence="1" key="1">
    <citation type="submission" date="2021-02" db="EMBL/GenBank/DDBJ databases">
        <title>Genomic Encyclopedia of Type Strains, Phase IV (KMG-V): Genome sequencing to study the core and pangenomes of soil and plant-associated prokaryotes.</title>
        <authorList>
            <person name="Whitman W."/>
        </authorList>
    </citation>
    <scope>NUCLEOTIDE SEQUENCE</scope>
    <source>
        <strain evidence="1">USDA 406</strain>
    </source>
</reference>
<sequence length="161" mass="18108">MARQANRTNAEFAKMIYYLRDSMLGFSSSEITTVPLPARTKASDPFEGFDLYAQPNWDGFDALPVLPETVATAKDLYRFIEPELRDLKRPNIAPGSDGTIGFEWHYRGAEIKKLFIEVQPGRQVRAYWVRSNGVIERLPRGDLANALPGLQRILSILAHGA</sequence>
<proteinExistence type="predicted"/>
<accession>A0A8I1YFB8</accession>
<dbReference type="EMBL" id="JAFICZ010000001">
    <property type="protein sequence ID" value="MBP1297569.1"/>
    <property type="molecule type" value="Genomic_DNA"/>
</dbReference>
<protein>
    <submittedName>
        <fullName evidence="1">Uncharacterized protein</fullName>
    </submittedName>
</protein>
<dbReference type="AlphaFoldDB" id="A0A8I1YFB8"/>
<name>A0A8I1YFB8_BRAEL</name>
<dbReference type="RefSeq" id="WP_172647921.1">
    <property type="nucleotide sequence ID" value="NZ_JAFICZ010000001.1"/>
</dbReference>
<evidence type="ECO:0000313" key="1">
    <source>
        <dbReference type="EMBL" id="MBP1297569.1"/>
    </source>
</evidence>
<evidence type="ECO:0000313" key="2">
    <source>
        <dbReference type="Proteomes" id="UP000673383"/>
    </source>
</evidence>